<dbReference type="PROSITE" id="PS51012">
    <property type="entry name" value="ABC_TM2"/>
    <property type="match status" value="1"/>
</dbReference>
<feature type="transmembrane region" description="Helical" evidence="8">
    <location>
        <begin position="276"/>
        <end position="294"/>
    </location>
</feature>
<evidence type="ECO:0000256" key="4">
    <source>
        <dbReference type="ARBA" id="ARBA00022475"/>
    </source>
</evidence>
<keyword evidence="7 8" id="KW-0472">Membrane</keyword>
<accession>A0A1V2DTL4</accession>
<dbReference type="PRINTS" id="PR00164">
    <property type="entry name" value="ABC2TRNSPORT"/>
</dbReference>
<protein>
    <recommendedName>
        <fullName evidence="8">Transport permease protein</fullName>
    </recommendedName>
</protein>
<keyword evidence="6 8" id="KW-1133">Transmembrane helix</keyword>
<dbReference type="GO" id="GO:0140359">
    <property type="term" value="F:ABC-type transporter activity"/>
    <property type="evidence" value="ECO:0007669"/>
    <property type="project" value="InterPro"/>
</dbReference>
<comment type="caution">
    <text evidence="8">Lacks conserved residue(s) required for the propagation of feature annotation.</text>
</comment>
<evidence type="ECO:0000256" key="2">
    <source>
        <dbReference type="ARBA" id="ARBA00007783"/>
    </source>
</evidence>
<evidence type="ECO:0000256" key="5">
    <source>
        <dbReference type="ARBA" id="ARBA00022692"/>
    </source>
</evidence>
<dbReference type="GO" id="GO:0043190">
    <property type="term" value="C:ATP-binding cassette (ABC) transporter complex"/>
    <property type="evidence" value="ECO:0007669"/>
    <property type="project" value="InterPro"/>
</dbReference>
<dbReference type="OrthoDB" id="9808686at2"/>
<dbReference type="AlphaFoldDB" id="A0A1V2DTL4"/>
<comment type="subcellular location">
    <subcellularLocation>
        <location evidence="8">Cell inner membrane</location>
        <topology evidence="8">Multi-pass membrane protein</topology>
    </subcellularLocation>
    <subcellularLocation>
        <location evidence="1">Cell membrane</location>
        <topology evidence="1">Multi-pass membrane protein</topology>
    </subcellularLocation>
</comment>
<dbReference type="InterPro" id="IPR000412">
    <property type="entry name" value="ABC_2_transport"/>
</dbReference>
<feature type="domain" description="ABC transmembrane type-2" evidence="9">
    <location>
        <begin position="118"/>
        <end position="358"/>
    </location>
</feature>
<gene>
    <name evidence="10" type="ORF">BTO32_08345</name>
</gene>
<evidence type="ECO:0000313" key="10">
    <source>
        <dbReference type="EMBL" id="ONF43661.1"/>
    </source>
</evidence>
<dbReference type="InterPro" id="IPR051449">
    <property type="entry name" value="ABC-2_transporter_component"/>
</dbReference>
<evidence type="ECO:0000256" key="7">
    <source>
        <dbReference type="ARBA" id="ARBA00023136"/>
    </source>
</evidence>
<dbReference type="EMBL" id="MSCW01000006">
    <property type="protein sequence ID" value="ONF43661.1"/>
    <property type="molecule type" value="Genomic_DNA"/>
</dbReference>
<name>A0A1V2DTL4_9GAMM</name>
<keyword evidence="11" id="KW-1185">Reference proteome</keyword>
<comment type="similarity">
    <text evidence="2 8">Belongs to the ABC-2 integral membrane protein family.</text>
</comment>
<evidence type="ECO:0000256" key="3">
    <source>
        <dbReference type="ARBA" id="ARBA00022448"/>
    </source>
</evidence>
<evidence type="ECO:0000313" key="11">
    <source>
        <dbReference type="Proteomes" id="UP000189339"/>
    </source>
</evidence>
<keyword evidence="5 8" id="KW-0812">Transmembrane</keyword>
<feature type="transmembrane region" description="Helical" evidence="8">
    <location>
        <begin position="244"/>
        <end position="270"/>
    </location>
</feature>
<evidence type="ECO:0000256" key="1">
    <source>
        <dbReference type="ARBA" id="ARBA00004651"/>
    </source>
</evidence>
<comment type="caution">
    <text evidence="10">The sequence shown here is derived from an EMBL/GenBank/DDBJ whole genome shotgun (WGS) entry which is preliminary data.</text>
</comment>
<feature type="transmembrane region" description="Helical" evidence="8">
    <location>
        <begin position="165"/>
        <end position="190"/>
    </location>
</feature>
<feature type="transmembrane region" description="Helical" evidence="8">
    <location>
        <begin position="337"/>
        <end position="355"/>
    </location>
</feature>
<dbReference type="InterPro" id="IPR013525">
    <property type="entry name" value="ABC2_TM"/>
</dbReference>
<dbReference type="STRING" id="135739.BTO32_08345"/>
<dbReference type="RefSeq" id="WP_076724182.1">
    <property type="nucleotide sequence ID" value="NZ_MSCW01000006.1"/>
</dbReference>
<keyword evidence="3 8" id="KW-0813">Transport</keyword>
<dbReference type="InterPro" id="IPR047817">
    <property type="entry name" value="ABC2_TM_bact-type"/>
</dbReference>
<evidence type="ECO:0000256" key="6">
    <source>
        <dbReference type="ARBA" id="ARBA00022989"/>
    </source>
</evidence>
<dbReference type="PANTHER" id="PTHR30294">
    <property type="entry name" value="MEMBRANE COMPONENT OF ABC TRANSPORTER YHHJ-RELATED"/>
    <property type="match status" value="1"/>
</dbReference>
<feature type="transmembrane region" description="Helical" evidence="8">
    <location>
        <begin position="210"/>
        <end position="237"/>
    </location>
</feature>
<organism evidence="10 11">
    <name type="scientific">Marinobacter lutaoensis</name>
    <dbReference type="NCBI Taxonomy" id="135739"/>
    <lineage>
        <taxon>Bacteria</taxon>
        <taxon>Pseudomonadati</taxon>
        <taxon>Pseudomonadota</taxon>
        <taxon>Gammaproteobacteria</taxon>
        <taxon>Pseudomonadales</taxon>
        <taxon>Marinobacteraceae</taxon>
        <taxon>Marinobacter</taxon>
    </lineage>
</organism>
<evidence type="ECO:0000259" key="9">
    <source>
        <dbReference type="PROSITE" id="PS51012"/>
    </source>
</evidence>
<dbReference type="Gene3D" id="3.40.1710.10">
    <property type="entry name" value="abc type-2 transporter like domain"/>
    <property type="match status" value="1"/>
</dbReference>
<dbReference type="Proteomes" id="UP000189339">
    <property type="component" value="Unassembled WGS sequence"/>
</dbReference>
<sequence length="360" mass="38779">MNASRLLAQVVKELLSLLRDPRARAILVLPPLLQLLIFSFAATLEVRNATIAVFNEDPGPAAEAFIAEVSHASFVGEVIRVHDSGHQRQLLEQGRVLLALHIPETFSRDRLAGAPATVQVLLNGQKANTAQVALGYLEAMALAQDGRVEPLVTRHDFNPNLIYRWYVVPSLSGILSMFIALVVTALSIARERELGTFDQLLVSPTTPLEIILAKCLPAVLVGFVMGTVMINAALWLFQVPFTGSLAWLALALLLFIVSVVGIGLMVSAIAETQQQAILGAFALGVPMVLLSGFATPVENMPVPLQWLAQAIPLTHFLVIVQGSFLKALPAGAVIAHLWPMALAAVVTLSAATFVVRRRLH</sequence>
<keyword evidence="4 8" id="KW-1003">Cell membrane</keyword>
<proteinExistence type="inferred from homology"/>
<evidence type="ECO:0000256" key="8">
    <source>
        <dbReference type="RuleBase" id="RU361157"/>
    </source>
</evidence>
<dbReference type="PANTHER" id="PTHR30294:SF44">
    <property type="entry name" value="MULTIDRUG ABC TRANSPORTER PERMEASE YBHR-RELATED"/>
    <property type="match status" value="1"/>
</dbReference>
<dbReference type="Pfam" id="PF12698">
    <property type="entry name" value="ABC2_membrane_3"/>
    <property type="match status" value="1"/>
</dbReference>
<reference evidence="10 11" key="1">
    <citation type="submission" date="2016-12" db="EMBL/GenBank/DDBJ databases">
        <title>Marinobacter lutaoensis whole genome sequencing.</title>
        <authorList>
            <person name="Verma A."/>
            <person name="Krishnamurthi S."/>
        </authorList>
    </citation>
    <scope>NUCLEOTIDE SEQUENCE [LARGE SCALE GENOMIC DNA]</scope>
    <source>
        <strain evidence="10 11">T5054</strain>
    </source>
</reference>